<comment type="similarity">
    <text evidence="1 4">Belongs to the glycosyl hydrolase 30 family.</text>
</comment>
<gene>
    <name evidence="6" type="ORF">HQN87_09525</name>
</gene>
<reference evidence="6 7" key="1">
    <citation type="submission" date="2020-05" db="EMBL/GenBank/DDBJ databases">
        <title>Paenibacillus glebae, sp. nov., Paenibacillus humi sp. nov., Paenibacillus pedi sp. nov., Paenibacillus terrestris sp. nov. and Paenibacillus terricola sp. nov., isolated from a forest top soil sample.</title>
        <authorList>
            <person name="Qi S."/>
            <person name="Carlier A."/>
            <person name="Cnockaert M."/>
            <person name="Vandamme P."/>
        </authorList>
    </citation>
    <scope>NUCLEOTIDE SEQUENCE [LARGE SCALE GENOMIC DNA]</scope>
    <source>
        <strain evidence="6 7">LMG 29502</strain>
    </source>
</reference>
<protein>
    <submittedName>
        <fullName evidence="6">Glycosyl hydrolase</fullName>
    </submittedName>
</protein>
<evidence type="ECO:0000259" key="5">
    <source>
        <dbReference type="Pfam" id="PF02055"/>
    </source>
</evidence>
<dbReference type="Gene3D" id="3.20.20.80">
    <property type="entry name" value="Glycosidases"/>
    <property type="match status" value="1"/>
</dbReference>
<keyword evidence="4" id="KW-0326">Glycosidase</keyword>
<keyword evidence="3 4" id="KW-0378">Hydrolase</keyword>
<sequence>MSVPMIKWFTSTEQAAWVEQKAPEQAAPGTAPNLTVTGESHQVLEGFGGCFNELGYEALSALPEEERAKLMHDLFHPEGEQRFSICRLPIGASDYALEWYSHNETDGDYAMEHFSIERDRKYLIPYIKEALALNPELKLFASPWSPPTWMKFPKAYNYGTLRWEPENLAAYALYFVKFVQAYREEGITIHQVHVQNEVVADQKFPSCVWTGEQLREFIRDYLGPAFEAHGLDTEIWLGTINAPEPWDEWLKHKSSDHDAFAGVVLGDPEAYKYVKGVGYQWAGKYAIQRTVESYPELRYMQTENECGDGKNTWFYAKYVYNLYHQYFSNGVHAYIYWNMVLAPQGRSTWGWEQNSMLTVDPDLRQAEANPEYYVMQHFSRFAAPGSVRTGLAGPWSGHATAFRTPAGGLTLVVANPYKESRMLHLHNGTALHSFRLEAESFHTIVVEEQAD</sequence>
<dbReference type="SUPFAM" id="SSF51445">
    <property type="entry name" value="(Trans)glycosidases"/>
    <property type="match status" value="1"/>
</dbReference>
<evidence type="ECO:0000256" key="3">
    <source>
        <dbReference type="ARBA" id="ARBA00022801"/>
    </source>
</evidence>
<dbReference type="EMBL" id="JABMKX010000004">
    <property type="protein sequence ID" value="NQX45570.1"/>
    <property type="molecule type" value="Genomic_DNA"/>
</dbReference>
<name>A0ABX2DLS3_9BACL</name>
<proteinExistence type="inferred from homology"/>
<dbReference type="InterPro" id="IPR017853">
    <property type="entry name" value="GH"/>
</dbReference>
<dbReference type="InterPro" id="IPR001139">
    <property type="entry name" value="Glyco_hydro_30"/>
</dbReference>
<dbReference type="PRINTS" id="PR00843">
    <property type="entry name" value="GLHYDRLASE30"/>
</dbReference>
<dbReference type="Proteomes" id="UP000711047">
    <property type="component" value="Unassembled WGS sequence"/>
</dbReference>
<dbReference type="PANTHER" id="PTHR11069:SF23">
    <property type="entry name" value="LYSOSOMAL ACID GLUCOSYLCERAMIDASE"/>
    <property type="match status" value="1"/>
</dbReference>
<evidence type="ECO:0000313" key="6">
    <source>
        <dbReference type="EMBL" id="NQX45570.1"/>
    </source>
</evidence>
<dbReference type="GO" id="GO:0016787">
    <property type="term" value="F:hydrolase activity"/>
    <property type="evidence" value="ECO:0007669"/>
    <property type="project" value="UniProtKB-KW"/>
</dbReference>
<keyword evidence="7" id="KW-1185">Reference proteome</keyword>
<evidence type="ECO:0000313" key="7">
    <source>
        <dbReference type="Proteomes" id="UP000711047"/>
    </source>
</evidence>
<feature type="domain" description="Glycosyl hydrolase family 30 TIM-barrel" evidence="5">
    <location>
        <begin position="45"/>
        <end position="381"/>
    </location>
</feature>
<evidence type="ECO:0000256" key="4">
    <source>
        <dbReference type="RuleBase" id="RU361188"/>
    </source>
</evidence>
<organism evidence="6 7">
    <name type="scientific">Paenibacillus tritici</name>
    <dbReference type="NCBI Taxonomy" id="1873425"/>
    <lineage>
        <taxon>Bacteria</taxon>
        <taxon>Bacillati</taxon>
        <taxon>Bacillota</taxon>
        <taxon>Bacilli</taxon>
        <taxon>Bacillales</taxon>
        <taxon>Paenibacillaceae</taxon>
        <taxon>Paenibacillus</taxon>
    </lineage>
</organism>
<comment type="caution">
    <text evidence="6">The sequence shown here is derived from an EMBL/GenBank/DDBJ whole genome shotgun (WGS) entry which is preliminary data.</text>
</comment>
<keyword evidence="2" id="KW-0732">Signal</keyword>
<evidence type="ECO:0000256" key="2">
    <source>
        <dbReference type="ARBA" id="ARBA00022729"/>
    </source>
</evidence>
<accession>A0ABX2DLS3</accession>
<evidence type="ECO:0000256" key="1">
    <source>
        <dbReference type="ARBA" id="ARBA00005382"/>
    </source>
</evidence>
<dbReference type="InterPro" id="IPR033453">
    <property type="entry name" value="Glyco_hydro_30_TIM-barrel"/>
</dbReference>
<dbReference type="PANTHER" id="PTHR11069">
    <property type="entry name" value="GLUCOSYLCERAMIDASE"/>
    <property type="match status" value="1"/>
</dbReference>
<dbReference type="Pfam" id="PF02055">
    <property type="entry name" value="Glyco_hydro_30"/>
    <property type="match status" value="1"/>
</dbReference>
<dbReference type="RefSeq" id="WP_173131216.1">
    <property type="nucleotide sequence ID" value="NZ_JABMKX010000004.1"/>
</dbReference>